<organism evidence="1 2">
    <name type="scientific">Acuticoccus sediminis</name>
    <dbReference type="NCBI Taxonomy" id="2184697"/>
    <lineage>
        <taxon>Bacteria</taxon>
        <taxon>Pseudomonadati</taxon>
        <taxon>Pseudomonadota</taxon>
        <taxon>Alphaproteobacteria</taxon>
        <taxon>Hyphomicrobiales</taxon>
        <taxon>Amorphaceae</taxon>
        <taxon>Acuticoccus</taxon>
    </lineage>
</organism>
<dbReference type="Pfam" id="PF07433">
    <property type="entry name" value="DUF1513"/>
    <property type="match status" value="1"/>
</dbReference>
<dbReference type="InterPro" id="IPR008311">
    <property type="entry name" value="UCP028101"/>
</dbReference>
<keyword evidence="2" id="KW-1185">Reference proteome</keyword>
<dbReference type="PIRSF" id="PIRSF028101">
    <property type="entry name" value="UCP028101"/>
    <property type="match status" value="1"/>
</dbReference>
<comment type="caution">
    <text evidence="1">The sequence shown here is derived from an EMBL/GenBank/DDBJ whole genome shotgun (WGS) entry which is preliminary data.</text>
</comment>
<dbReference type="InterPro" id="IPR015943">
    <property type="entry name" value="WD40/YVTN_repeat-like_dom_sf"/>
</dbReference>
<dbReference type="InterPro" id="IPR011044">
    <property type="entry name" value="Quino_amine_DH_bsu"/>
</dbReference>
<dbReference type="RefSeq" id="WP_111342995.1">
    <property type="nucleotide sequence ID" value="NZ_JAIWKD010000001.1"/>
</dbReference>
<proteinExistence type="predicted"/>
<accession>A0A8B2NYW5</accession>
<dbReference type="Proteomes" id="UP000249590">
    <property type="component" value="Unassembled WGS sequence"/>
</dbReference>
<dbReference type="EMBL" id="QHHQ01000001">
    <property type="protein sequence ID" value="RAI03920.1"/>
    <property type="molecule type" value="Genomic_DNA"/>
</dbReference>
<dbReference type="Gene3D" id="2.130.10.10">
    <property type="entry name" value="YVTN repeat-like/Quinoprotein amine dehydrogenase"/>
    <property type="match status" value="1"/>
</dbReference>
<dbReference type="SUPFAM" id="SSF50969">
    <property type="entry name" value="YVTN repeat-like/Quinoprotein amine dehydrogenase"/>
    <property type="match status" value="1"/>
</dbReference>
<evidence type="ECO:0000313" key="1">
    <source>
        <dbReference type="EMBL" id="RAI03920.1"/>
    </source>
</evidence>
<gene>
    <name evidence="1" type="ORF">DLJ53_05475</name>
</gene>
<sequence length="359" mass="38702">MMNRRELLAMIGAAGLTPVATLARAGTDPAYIAARQNPDGTFSAVVLDGDGHDLFTDELDARGHDTAVSPDGRIAVMFARRPGRFAVVIDVRAGRRVAAFASPDDRHFYGHGFFGPDGRLLYATENDFEEERGVLGVYETTSWRRIGEIDTGAIGPHEAVLLSDGRTIAVANGGVATHPDYPRQKLNLPFMKPSVSYVDRETGDLLASTELPEFQKLSIRHVTEAGDGSVWIGGQYEGSLTDQVPLVGRHRPGEAIEMVDVPDDYASMGHYIGAMETSTDGRRIAASSPRGGHVMVFDASTRDLVYTLAAPDVCGLAPSEHDFLASDGAGDIWDGLEKWTSAPGRWDNHIAALRPATRT</sequence>
<dbReference type="OrthoDB" id="5624218at2"/>
<name>A0A8B2NYW5_9HYPH</name>
<protein>
    <submittedName>
        <fullName evidence="1">DUF1513 domain-containing protein</fullName>
    </submittedName>
</protein>
<reference evidence="1 2" key="1">
    <citation type="submission" date="2018-05" db="EMBL/GenBank/DDBJ databases">
        <title>Acuticoccus sediminis sp. nov., isolated from deep-sea sediment of Indian Ocean.</title>
        <authorList>
            <person name="Liu X."/>
            <person name="Lai Q."/>
            <person name="Du Y."/>
            <person name="Sun F."/>
            <person name="Zhang X."/>
            <person name="Wang S."/>
            <person name="Shao Z."/>
        </authorList>
    </citation>
    <scope>NUCLEOTIDE SEQUENCE [LARGE SCALE GENOMIC DNA]</scope>
    <source>
        <strain evidence="1 2">PTG4-2</strain>
    </source>
</reference>
<evidence type="ECO:0000313" key="2">
    <source>
        <dbReference type="Proteomes" id="UP000249590"/>
    </source>
</evidence>
<dbReference type="AlphaFoldDB" id="A0A8B2NYW5"/>